<dbReference type="PROSITE" id="PS00356">
    <property type="entry name" value="HTH_LACI_1"/>
    <property type="match status" value="1"/>
</dbReference>
<dbReference type="Gene3D" id="3.40.50.2300">
    <property type="match status" value="2"/>
</dbReference>
<dbReference type="Proteomes" id="UP000321558">
    <property type="component" value="Unassembled WGS sequence"/>
</dbReference>
<dbReference type="STRING" id="582851.GCA_900162665_01006"/>
<dbReference type="GO" id="GO:0000976">
    <property type="term" value="F:transcription cis-regulatory region binding"/>
    <property type="evidence" value="ECO:0007669"/>
    <property type="project" value="TreeGrafter"/>
</dbReference>
<dbReference type="Pfam" id="PF13377">
    <property type="entry name" value="Peripla_BP_3"/>
    <property type="match status" value="1"/>
</dbReference>
<keyword evidence="3" id="KW-0804">Transcription</keyword>
<dbReference type="GO" id="GO:0003700">
    <property type="term" value="F:DNA-binding transcription factor activity"/>
    <property type="evidence" value="ECO:0007669"/>
    <property type="project" value="TreeGrafter"/>
</dbReference>
<comment type="caution">
    <text evidence="5">The sequence shown here is derived from an EMBL/GenBank/DDBJ whole genome shotgun (WGS) entry which is preliminary data.</text>
</comment>
<dbReference type="EMBL" id="BJYM01000009">
    <property type="protein sequence ID" value="GEN87743.1"/>
    <property type="molecule type" value="Genomic_DNA"/>
</dbReference>
<feature type="domain" description="HTH lacI-type" evidence="4">
    <location>
        <begin position="2"/>
        <end position="48"/>
    </location>
</feature>
<dbReference type="CDD" id="cd01544">
    <property type="entry name" value="PBP1_GalR"/>
    <property type="match status" value="1"/>
</dbReference>
<dbReference type="InterPro" id="IPR010982">
    <property type="entry name" value="Lambda_DNA-bd_dom_sf"/>
</dbReference>
<keyword evidence="2" id="KW-0238">DNA-binding</keyword>
<dbReference type="InterPro" id="IPR028082">
    <property type="entry name" value="Peripla_BP_I"/>
</dbReference>
<keyword evidence="6" id="KW-1185">Reference proteome</keyword>
<evidence type="ECO:0000256" key="2">
    <source>
        <dbReference type="ARBA" id="ARBA00023125"/>
    </source>
</evidence>
<evidence type="ECO:0000313" key="5">
    <source>
        <dbReference type="EMBL" id="GEN87743.1"/>
    </source>
</evidence>
<protein>
    <submittedName>
        <fullName evidence="5">LacI family transcriptional regulator</fullName>
    </submittedName>
</protein>
<proteinExistence type="predicted"/>
<dbReference type="Pfam" id="PF00356">
    <property type="entry name" value="LacI"/>
    <property type="match status" value="1"/>
</dbReference>
<dbReference type="SUPFAM" id="SSF47413">
    <property type="entry name" value="lambda repressor-like DNA-binding domains"/>
    <property type="match status" value="1"/>
</dbReference>
<dbReference type="Gene3D" id="1.10.260.40">
    <property type="entry name" value="lambda repressor-like DNA-binding domains"/>
    <property type="match status" value="1"/>
</dbReference>
<dbReference type="PROSITE" id="PS50932">
    <property type="entry name" value="HTH_LACI_2"/>
    <property type="match status" value="1"/>
</dbReference>
<dbReference type="SMART" id="SM00354">
    <property type="entry name" value="HTH_LACI"/>
    <property type="match status" value="1"/>
</dbReference>
<evidence type="ECO:0000259" key="4">
    <source>
        <dbReference type="PROSITE" id="PS50932"/>
    </source>
</evidence>
<dbReference type="PRINTS" id="PR00036">
    <property type="entry name" value="HTHLACI"/>
</dbReference>
<dbReference type="PANTHER" id="PTHR30146:SF149">
    <property type="entry name" value="HTH-TYPE TRANSCRIPTIONAL REGULATOR EBGR"/>
    <property type="match status" value="1"/>
</dbReference>
<dbReference type="OrthoDB" id="9784962at2"/>
<evidence type="ECO:0000313" key="6">
    <source>
        <dbReference type="Proteomes" id="UP000321558"/>
    </source>
</evidence>
<evidence type="ECO:0000256" key="1">
    <source>
        <dbReference type="ARBA" id="ARBA00023015"/>
    </source>
</evidence>
<accession>A0A511ZJW9</accession>
<dbReference type="SUPFAM" id="SSF53822">
    <property type="entry name" value="Periplasmic binding protein-like I"/>
    <property type="match status" value="1"/>
</dbReference>
<gene>
    <name evidence="5" type="primary">galR</name>
    <name evidence="5" type="ORF">OSO01_24820</name>
</gene>
<organism evidence="5 6">
    <name type="scientific">Oceanobacillus sojae</name>
    <dbReference type="NCBI Taxonomy" id="582851"/>
    <lineage>
        <taxon>Bacteria</taxon>
        <taxon>Bacillati</taxon>
        <taxon>Bacillota</taxon>
        <taxon>Bacilli</taxon>
        <taxon>Bacillales</taxon>
        <taxon>Bacillaceae</taxon>
        <taxon>Oceanobacillus</taxon>
    </lineage>
</organism>
<evidence type="ECO:0000256" key="3">
    <source>
        <dbReference type="ARBA" id="ARBA00023163"/>
    </source>
</evidence>
<reference evidence="5 6" key="1">
    <citation type="submission" date="2019-07" db="EMBL/GenBank/DDBJ databases">
        <title>Whole genome shotgun sequence of Oceanobacillus sojae NBRC 105379.</title>
        <authorList>
            <person name="Hosoyama A."/>
            <person name="Uohara A."/>
            <person name="Ohji S."/>
            <person name="Ichikawa N."/>
        </authorList>
    </citation>
    <scope>NUCLEOTIDE SEQUENCE [LARGE SCALE GENOMIC DNA]</scope>
    <source>
        <strain evidence="5 6">NBRC 105379</strain>
    </source>
</reference>
<dbReference type="InterPro" id="IPR000843">
    <property type="entry name" value="HTH_LacI"/>
</dbReference>
<name>A0A511ZJW9_9BACI</name>
<keyword evidence="1" id="KW-0805">Transcription regulation</keyword>
<dbReference type="PANTHER" id="PTHR30146">
    <property type="entry name" value="LACI-RELATED TRANSCRIPTIONAL REPRESSOR"/>
    <property type="match status" value="1"/>
</dbReference>
<dbReference type="RefSeq" id="WP_147210718.1">
    <property type="nucleotide sequence ID" value="NZ_BJYM01000009.1"/>
</dbReference>
<dbReference type="InterPro" id="IPR046335">
    <property type="entry name" value="LacI/GalR-like_sensor"/>
</dbReference>
<dbReference type="AlphaFoldDB" id="A0A511ZJW9"/>
<sequence length="329" mass="37205">MATIKDIAKLAGVSAATVSRVLNYDASLSVTDQTKKRIFEAAEELSYQKKSAHKFGGHKIAIVHWYTEQEELNDLYYLSIRLGIEQRCKELNMNADVYFFDNINEIASKDVDGIIAVGKFSYSQVKELAKVNQHVVFVDYSPDQDHFDAVIVDFERATYKVIDYFLETGHQEIGFIGGREIAKGEKEVIPDLRERTFCSYMKELGLFQPDYVYVDIFSVDNGYKLMKKAIEELGERLPSAFFISSDVMAIGSLRALHEANISVPERVSIIGINDMSISKYVYPSLSTVKVFTEEMGEAAVDTLLERLDGRTIAKKILLATELILRDSVR</sequence>
<dbReference type="CDD" id="cd01392">
    <property type="entry name" value="HTH_LacI"/>
    <property type="match status" value="1"/>
</dbReference>